<evidence type="ECO:0000313" key="5">
    <source>
        <dbReference type="Proteomes" id="UP000290174"/>
    </source>
</evidence>
<evidence type="ECO:0000256" key="1">
    <source>
        <dbReference type="SAM" id="MobiDB-lite"/>
    </source>
</evidence>
<comment type="caution">
    <text evidence="3">The sequence shown here is derived from an EMBL/GenBank/DDBJ whole genome shotgun (WGS) entry which is preliminary data.</text>
</comment>
<sequence length="97" mass="9625">MRRTILALTVIFLAPTAVMALTAGREQAGDPQSGAAATAIQKRQIAPGDVAGSGQGGSLEGKVILAKGDKSGSGPGRGGHKGAHKGERKGGQKHGKS</sequence>
<dbReference type="AlphaFoldDB" id="A0A4Q0QH93"/>
<organism evidence="3 5">
    <name type="scientific">Bradyrhizobium zhanjiangense</name>
    <dbReference type="NCBI Taxonomy" id="1325107"/>
    <lineage>
        <taxon>Bacteria</taxon>
        <taxon>Pseudomonadati</taxon>
        <taxon>Pseudomonadota</taxon>
        <taxon>Alphaproteobacteria</taxon>
        <taxon>Hyphomicrobiales</taxon>
        <taxon>Nitrobacteraceae</taxon>
        <taxon>Bradyrhizobium</taxon>
    </lineage>
</organism>
<reference evidence="3 5" key="2">
    <citation type="submission" date="2018-11" db="EMBL/GenBank/DDBJ databases">
        <title>Bradyrhizobium sp. nov., isolated from effective nodules of peanut in China.</title>
        <authorList>
            <person name="Li Y."/>
        </authorList>
    </citation>
    <scope>NUCLEOTIDE SEQUENCE [LARGE SCALE GENOMIC DNA]</scope>
    <source>
        <strain evidence="3 5">CCBAU 51770</strain>
    </source>
</reference>
<accession>A0A4Q0SMR9</accession>
<feature type="chain" id="PRO_5036356855" evidence="2">
    <location>
        <begin position="21"/>
        <end position="97"/>
    </location>
</feature>
<dbReference type="EMBL" id="LBJM01000036">
    <property type="protein sequence ID" value="RXH40592.1"/>
    <property type="molecule type" value="Genomic_DNA"/>
</dbReference>
<keyword evidence="2" id="KW-0732">Signal</keyword>
<evidence type="ECO:0000313" key="6">
    <source>
        <dbReference type="Proteomes" id="UP000290565"/>
    </source>
</evidence>
<evidence type="ECO:0000313" key="3">
    <source>
        <dbReference type="EMBL" id="RXG91001.1"/>
    </source>
</evidence>
<dbReference type="Proteomes" id="UP000290565">
    <property type="component" value="Unassembled WGS sequence"/>
</dbReference>
<dbReference type="RefSeq" id="WP_128935828.1">
    <property type="nucleotide sequence ID" value="NZ_CP022221.1"/>
</dbReference>
<protein>
    <submittedName>
        <fullName evidence="3">Uncharacterized protein</fullName>
    </submittedName>
</protein>
<evidence type="ECO:0000313" key="4">
    <source>
        <dbReference type="EMBL" id="RXH40592.1"/>
    </source>
</evidence>
<dbReference type="Proteomes" id="UP000290174">
    <property type="component" value="Unassembled WGS sequence"/>
</dbReference>
<reference evidence="4 6" key="1">
    <citation type="submission" date="2015-04" db="EMBL/GenBank/DDBJ databases">
        <title>Comparative genomics of rhizobia nodulating Arachis hypogaea in China.</title>
        <authorList>
            <person name="Li Y."/>
        </authorList>
    </citation>
    <scope>NUCLEOTIDE SEQUENCE [LARGE SCALE GENOMIC DNA]</scope>
    <source>
        <strain evidence="4 6">CCBAU 51787</strain>
    </source>
</reference>
<proteinExistence type="predicted"/>
<feature type="region of interest" description="Disordered" evidence="1">
    <location>
        <begin position="47"/>
        <end position="97"/>
    </location>
</feature>
<accession>A0A4Q0QH93</accession>
<name>A0A4Q0QH93_9BRAD</name>
<gene>
    <name evidence="3" type="ORF">EAS61_25375</name>
    <name evidence="4" type="ORF">XH94_12485</name>
</gene>
<dbReference type="EMBL" id="RKMK01000027">
    <property type="protein sequence ID" value="RXG91001.1"/>
    <property type="molecule type" value="Genomic_DNA"/>
</dbReference>
<evidence type="ECO:0000256" key="2">
    <source>
        <dbReference type="SAM" id="SignalP"/>
    </source>
</evidence>
<feature type="signal peptide" evidence="2">
    <location>
        <begin position="1"/>
        <end position="20"/>
    </location>
</feature>